<dbReference type="RefSeq" id="WP_166034579.1">
    <property type="nucleotide sequence ID" value="NZ_CP049887.1"/>
</dbReference>
<dbReference type="EMBL" id="CP049887">
    <property type="protein sequence ID" value="QIL48432.1"/>
    <property type="molecule type" value="Genomic_DNA"/>
</dbReference>
<gene>
    <name evidence="1" type="ORF">G7082_07955</name>
</gene>
<dbReference type="AlphaFoldDB" id="A0A6G8AU08"/>
<dbReference type="KEGG" id="vhy:G7082_07955"/>
<dbReference type="Proteomes" id="UP000501747">
    <property type="component" value="Chromosome"/>
</dbReference>
<sequence length="218" mass="24675">MKRKIRKFKKLKLSKKIILTASALVMTVVMIMGMKAVYAAMKDSDKETNDFQIANLRGDITEKFTPPTKDNPIEPGQKYQKEVKVKNSENAPFFVRVLVVPEIEDSDGTLLPSEIGKEVLVDVHPDWVLGEDGFYYYMKKVPAGKETTELFKTVTLDEKLASNKDYSYKDAKMTISLKSETVISAGDNYRKAWWLGKVPTEKNLKTVDAELQKIKGGK</sequence>
<evidence type="ECO:0000313" key="1">
    <source>
        <dbReference type="EMBL" id="QIL48432.1"/>
    </source>
</evidence>
<keyword evidence="2" id="KW-1185">Reference proteome</keyword>
<organism evidence="1 2">
    <name type="scientific">Vagococcus hydrophili</name>
    <dbReference type="NCBI Taxonomy" id="2714947"/>
    <lineage>
        <taxon>Bacteria</taxon>
        <taxon>Bacillati</taxon>
        <taxon>Bacillota</taxon>
        <taxon>Bacilli</taxon>
        <taxon>Lactobacillales</taxon>
        <taxon>Enterococcaceae</taxon>
        <taxon>Vagococcus</taxon>
    </lineage>
</organism>
<reference evidence="1 2" key="1">
    <citation type="submission" date="2020-03" db="EMBL/GenBank/DDBJ databases">
        <title>Vagococcus sp. nov., isolated from beetles.</title>
        <authorList>
            <person name="Hyun D.-W."/>
            <person name="Bae J.-W."/>
        </authorList>
    </citation>
    <scope>NUCLEOTIDE SEQUENCE [LARGE SCALE GENOMIC DNA]</scope>
    <source>
        <strain evidence="1 2">HDW17B</strain>
    </source>
</reference>
<name>A0A6G8AU08_9ENTE</name>
<protein>
    <recommendedName>
        <fullName evidence="3">Alternate signal-mediated exported protein, CPF_0494 family</fullName>
    </recommendedName>
</protein>
<accession>A0A6G8AU08</accession>
<evidence type="ECO:0000313" key="2">
    <source>
        <dbReference type="Proteomes" id="UP000501747"/>
    </source>
</evidence>
<evidence type="ECO:0008006" key="3">
    <source>
        <dbReference type="Google" id="ProtNLM"/>
    </source>
</evidence>
<proteinExistence type="predicted"/>